<dbReference type="Pfam" id="PF05140">
    <property type="entry name" value="ResB"/>
    <property type="match status" value="1"/>
</dbReference>
<comment type="subcellular location">
    <subcellularLocation>
        <location evidence="1">Membrane</location>
        <topology evidence="1">Multi-pass membrane protein</topology>
    </subcellularLocation>
</comment>
<reference evidence="8 9" key="1">
    <citation type="submission" date="2016-10" db="EMBL/GenBank/DDBJ databases">
        <authorList>
            <person name="de Groot N.N."/>
        </authorList>
    </citation>
    <scope>NUCLEOTIDE SEQUENCE [LARGE SCALE GENOMIC DNA]</scope>
    <source>
        <strain evidence="8 9">CGMCC 1.9159</strain>
    </source>
</reference>
<accession>A0A1G9MVP5</accession>
<evidence type="ECO:0000256" key="6">
    <source>
        <dbReference type="SAM" id="Phobius"/>
    </source>
</evidence>
<dbReference type="Proteomes" id="UP000199475">
    <property type="component" value="Unassembled WGS sequence"/>
</dbReference>
<dbReference type="InterPro" id="IPR023494">
    <property type="entry name" value="Cyt_c_bgen_Ccs1/CcsB/ResB"/>
</dbReference>
<evidence type="ECO:0000313" key="9">
    <source>
        <dbReference type="Proteomes" id="UP000199475"/>
    </source>
</evidence>
<gene>
    <name evidence="8" type="ORF">SAMN04488242_2781</name>
</gene>
<dbReference type="InterPro" id="IPR007816">
    <property type="entry name" value="ResB-like_domain"/>
</dbReference>
<evidence type="ECO:0000256" key="1">
    <source>
        <dbReference type="ARBA" id="ARBA00004141"/>
    </source>
</evidence>
<evidence type="ECO:0000256" key="3">
    <source>
        <dbReference type="ARBA" id="ARBA00022748"/>
    </source>
</evidence>
<protein>
    <submittedName>
        <fullName evidence="8">Cytochrome c biogenesis protein</fullName>
    </submittedName>
</protein>
<name>A0A1G9MVP5_9ACTN</name>
<dbReference type="PANTHER" id="PTHR31566:SF0">
    <property type="entry name" value="CYTOCHROME C BIOGENESIS PROTEIN CCS1, CHLOROPLASTIC"/>
    <property type="match status" value="1"/>
</dbReference>
<feature type="domain" description="ResB-like" evidence="7">
    <location>
        <begin position="15"/>
        <end position="473"/>
    </location>
</feature>
<dbReference type="PANTHER" id="PTHR31566">
    <property type="entry name" value="CYTOCHROME C BIOGENESIS PROTEIN CCS1, CHLOROPLASTIC"/>
    <property type="match status" value="1"/>
</dbReference>
<evidence type="ECO:0000256" key="5">
    <source>
        <dbReference type="ARBA" id="ARBA00023136"/>
    </source>
</evidence>
<evidence type="ECO:0000256" key="4">
    <source>
        <dbReference type="ARBA" id="ARBA00022989"/>
    </source>
</evidence>
<dbReference type="GO" id="GO:0017004">
    <property type="term" value="P:cytochrome complex assembly"/>
    <property type="evidence" value="ECO:0007669"/>
    <property type="project" value="UniProtKB-KW"/>
</dbReference>
<evidence type="ECO:0000259" key="7">
    <source>
        <dbReference type="Pfam" id="PF05140"/>
    </source>
</evidence>
<organism evidence="8 9">
    <name type="scientific">Tessaracoccus oleiagri</name>
    <dbReference type="NCBI Taxonomy" id="686624"/>
    <lineage>
        <taxon>Bacteria</taxon>
        <taxon>Bacillati</taxon>
        <taxon>Actinomycetota</taxon>
        <taxon>Actinomycetes</taxon>
        <taxon>Propionibacteriales</taxon>
        <taxon>Propionibacteriaceae</taxon>
        <taxon>Tessaracoccus</taxon>
    </lineage>
</organism>
<feature type="transmembrane region" description="Helical" evidence="6">
    <location>
        <begin position="158"/>
        <end position="176"/>
    </location>
</feature>
<keyword evidence="2 6" id="KW-0812">Transmembrane</keyword>
<feature type="transmembrane region" description="Helical" evidence="6">
    <location>
        <begin position="72"/>
        <end position="93"/>
    </location>
</feature>
<sequence length="492" mass="53715">MREWLRWGWAQLTSMRTALILLFLLALAAIPGSIIPQQSISPIEVMDYKAEHPELDRIWEPLGMYHVYTSPWFSAIYLLLFISLIGCITPRIAKFARDLRKPPPRLPSRLDRLPASATVDTPVDDALGIAEAWLKSKRYRTLRTDDGISAERGYLRELGNLVFHLSLVGVLVGLAWSNLGGFIGTVVVVEGRGFANAITQYDDFTAGAWVDTDALEPFSLRVDHFDARFETGRVQRGAARVFDAYVEVTDEGVTTDHLLTVNDPILTSGGTQVNLLGHGYAPNVTVTDGNGDVAFSGPVVFLPQDGNFSSVGVIKVPDGRPQRLAFEGFFFPTAVLDQDGPKSVFPDALEPELWINAWYGEPADETGIPESIYTLNTAGLEPVLGDGEERFRARMKPGAAFSLPDGLGSISFDGYSRWVKLQMSETPGNPVALTSLAIGTLGLCLSLFIKPRRLFVRLGDGVAVGGLDRSDTALGLEDEVSELAEALTKESE</sequence>
<dbReference type="STRING" id="686624.SAMN04488242_2781"/>
<keyword evidence="5 6" id="KW-0472">Membrane</keyword>
<keyword evidence="9" id="KW-1185">Reference proteome</keyword>
<dbReference type="GO" id="GO:0016020">
    <property type="term" value="C:membrane"/>
    <property type="evidence" value="ECO:0007669"/>
    <property type="project" value="UniProtKB-SubCell"/>
</dbReference>
<evidence type="ECO:0000256" key="2">
    <source>
        <dbReference type="ARBA" id="ARBA00022692"/>
    </source>
</evidence>
<dbReference type="EMBL" id="FNGP01000006">
    <property type="protein sequence ID" value="SDL78289.1"/>
    <property type="molecule type" value="Genomic_DNA"/>
</dbReference>
<dbReference type="AlphaFoldDB" id="A0A1G9MVP5"/>
<evidence type="ECO:0000313" key="8">
    <source>
        <dbReference type="EMBL" id="SDL78289.1"/>
    </source>
</evidence>
<keyword evidence="3" id="KW-0201">Cytochrome c-type biogenesis</keyword>
<proteinExistence type="predicted"/>
<dbReference type="RefSeq" id="WP_245701736.1">
    <property type="nucleotide sequence ID" value="NZ_FNGP01000006.1"/>
</dbReference>
<keyword evidence="4 6" id="KW-1133">Transmembrane helix</keyword>